<reference evidence="5" key="1">
    <citation type="submission" date="2017-03" db="EMBL/GenBank/DDBJ databases">
        <title>Phytopthora megakarya and P. palmivora, two closely related causual agents of cacao black pod achieved similar genome size and gene model numbers by different mechanisms.</title>
        <authorList>
            <person name="Ali S."/>
            <person name="Shao J."/>
            <person name="Larry D.J."/>
            <person name="Kronmiller B."/>
            <person name="Shen D."/>
            <person name="Strem M.D."/>
            <person name="Melnick R.L."/>
            <person name="Guiltinan M.J."/>
            <person name="Tyler B.M."/>
            <person name="Meinhardt L.W."/>
            <person name="Bailey B.A."/>
        </authorList>
    </citation>
    <scope>NUCLEOTIDE SEQUENCE [LARGE SCALE GENOMIC DNA]</scope>
    <source>
        <strain evidence="5">zdho120</strain>
    </source>
</reference>
<proteinExistence type="inferred from homology"/>
<dbReference type="PANTHER" id="PTHR22997:SF0">
    <property type="entry name" value="PIH1 DOMAIN-CONTAINING PROTEIN 1"/>
    <property type="match status" value="1"/>
</dbReference>
<protein>
    <recommendedName>
        <fullName evidence="3">PIH1 N-terminal domain-containing protein</fullName>
    </recommendedName>
</protein>
<dbReference type="OrthoDB" id="545063at2759"/>
<dbReference type="Proteomes" id="UP000198211">
    <property type="component" value="Unassembled WGS sequence"/>
</dbReference>
<dbReference type="EMBL" id="NBNE01005248">
    <property type="protein sequence ID" value="OWZ03926.1"/>
    <property type="molecule type" value="Genomic_DNA"/>
</dbReference>
<evidence type="ECO:0000313" key="5">
    <source>
        <dbReference type="Proteomes" id="UP000198211"/>
    </source>
</evidence>
<dbReference type="InterPro" id="IPR050734">
    <property type="entry name" value="PIH1/Kintoun_subfamily"/>
</dbReference>
<sequence>MNYGIINNRRPDPRNHGGASSVNALLADPRMREIAKQIGLQPKDFGGEAQALWSTLNDLSASDPKRYESFINEQLQDGPPLSPSDAPSSQTNEAPRFFTPDPGFVVKCNMYHSIKCQQQETKLFLNICAHKLIDAPKNPNSGQEVPEDTRAVPNTNSLQVPLVVGKLREITDFSGALCCVVDVVVNPWVLRRCEWDSNFKREVMKLAVQWVQEDAGVRLVTPTGKFIKARYKGGVSVGSDIITSKFRIEDADSSKQRMESPADLLEQINLDETKKDESPQELKITPVNINEMNTKQSPEVLLKEPSLEAKQKKKSGGAVKRGFLNSTKAQLYPKGSSEGQPSSAYVNLLSRSKIVDLGEMEQQRKAQQDERKEAMAFLQPDKTKTEQQRRANLTETEETDHGDRIFEQLCEQAEPALKSSIRDGTSPHGIDARSGDQLFGEGFEEFAKLLAP</sequence>
<dbReference type="GO" id="GO:0005737">
    <property type="term" value="C:cytoplasm"/>
    <property type="evidence" value="ECO:0007669"/>
    <property type="project" value="TreeGrafter"/>
</dbReference>
<feature type="region of interest" description="Disordered" evidence="2">
    <location>
        <begin position="295"/>
        <end position="320"/>
    </location>
</feature>
<feature type="region of interest" description="Disordered" evidence="2">
    <location>
        <begin position="1"/>
        <end position="20"/>
    </location>
</feature>
<comment type="caution">
    <text evidence="4">The sequence shown here is derived from an EMBL/GenBank/DDBJ whole genome shotgun (WGS) entry which is preliminary data.</text>
</comment>
<keyword evidence="5" id="KW-1185">Reference proteome</keyword>
<evidence type="ECO:0000256" key="1">
    <source>
        <dbReference type="ARBA" id="ARBA00008511"/>
    </source>
</evidence>
<comment type="similarity">
    <text evidence="1">Belongs to the PIH1 family.</text>
</comment>
<feature type="compositionally biased region" description="Basic and acidic residues" evidence="2">
    <location>
        <begin position="360"/>
        <end position="374"/>
    </location>
</feature>
<dbReference type="InterPro" id="IPR012981">
    <property type="entry name" value="PIH1_N"/>
</dbReference>
<dbReference type="STRING" id="4795.A0A225VE46"/>
<evidence type="ECO:0000259" key="3">
    <source>
        <dbReference type="Pfam" id="PF08190"/>
    </source>
</evidence>
<feature type="compositionally biased region" description="Basic and acidic residues" evidence="2">
    <location>
        <begin position="301"/>
        <end position="310"/>
    </location>
</feature>
<accession>A0A225VE46</accession>
<feature type="domain" description="PIH1 N-terminal" evidence="3">
    <location>
        <begin position="90"/>
        <end position="235"/>
    </location>
</feature>
<evidence type="ECO:0000313" key="4">
    <source>
        <dbReference type="EMBL" id="OWZ03926.1"/>
    </source>
</evidence>
<feature type="region of interest" description="Disordered" evidence="2">
    <location>
        <begin position="74"/>
        <end position="96"/>
    </location>
</feature>
<gene>
    <name evidence="4" type="ORF">PHMEG_00024266</name>
</gene>
<organism evidence="4 5">
    <name type="scientific">Phytophthora megakarya</name>
    <dbReference type="NCBI Taxonomy" id="4795"/>
    <lineage>
        <taxon>Eukaryota</taxon>
        <taxon>Sar</taxon>
        <taxon>Stramenopiles</taxon>
        <taxon>Oomycota</taxon>
        <taxon>Peronosporomycetes</taxon>
        <taxon>Peronosporales</taxon>
        <taxon>Peronosporaceae</taxon>
        <taxon>Phytophthora</taxon>
    </lineage>
</organism>
<evidence type="ECO:0000256" key="2">
    <source>
        <dbReference type="SAM" id="MobiDB-lite"/>
    </source>
</evidence>
<dbReference type="PANTHER" id="PTHR22997">
    <property type="entry name" value="PIH1 DOMAIN-CONTAINING PROTEIN 1"/>
    <property type="match status" value="1"/>
</dbReference>
<feature type="region of interest" description="Disordered" evidence="2">
    <location>
        <begin position="360"/>
        <end position="404"/>
    </location>
</feature>
<name>A0A225VE46_9STRA</name>
<dbReference type="Pfam" id="PF08190">
    <property type="entry name" value="PIH1"/>
    <property type="match status" value="1"/>
</dbReference>
<dbReference type="AlphaFoldDB" id="A0A225VE46"/>